<evidence type="ECO:0000313" key="1">
    <source>
        <dbReference type="EMBL" id="AKG94239.1"/>
    </source>
</evidence>
<gene>
    <name evidence="1" type="ORF">P12002L_0065</name>
</gene>
<dbReference type="KEGG" id="vg:26636144"/>
<dbReference type="GeneID" id="26636144"/>
<dbReference type="RefSeq" id="YP_009209725.1">
    <property type="nucleotide sequence ID" value="NC_028924.1"/>
</dbReference>
<dbReference type="Proteomes" id="UP000204415">
    <property type="component" value="Segment"/>
</dbReference>
<reference evidence="1 2" key="1">
    <citation type="journal article" date="2015" name="Stand. Genomic Sci.">
        <title>Complete genome sequences of bacteriophages P12002L and P12002S, two lytic phages that infect a marine Polaribacter strain.</title>
        <authorList>
            <person name="Kang I."/>
            <person name="Jang H."/>
            <person name="Cho J.-C."/>
        </authorList>
    </citation>
    <scope>NUCLEOTIDE SEQUENCE [LARGE SCALE GENOMIC DNA]</scope>
</reference>
<name>A0A0F7IKH8_9CAUD</name>
<organism evidence="1 2">
    <name type="scientific">Polaribacter phage P12002L</name>
    <dbReference type="NCBI Taxonomy" id="1647386"/>
    <lineage>
        <taxon>Viruses</taxon>
        <taxon>Duplodnaviria</taxon>
        <taxon>Heunggongvirae</taxon>
        <taxon>Uroviricota</taxon>
        <taxon>Caudoviricetes</taxon>
        <taxon>Incheonvirus</taxon>
        <taxon>Incheonvirus P12002L</taxon>
    </lineage>
</organism>
<proteinExistence type="predicted"/>
<accession>A0A0F7IKH8</accession>
<evidence type="ECO:0000313" key="2">
    <source>
        <dbReference type="Proteomes" id="UP000204415"/>
    </source>
</evidence>
<dbReference type="OrthoDB" id="37463at10239"/>
<dbReference type="EMBL" id="KR136259">
    <property type="protein sequence ID" value="AKG94239.1"/>
    <property type="molecule type" value="Genomic_DNA"/>
</dbReference>
<sequence>MTEIKKMKLLLDYNEFIEKCVSKKDDINKQTIRDYFEGNYYHEPIKL</sequence>
<protein>
    <submittedName>
        <fullName evidence="1">Uncharacterized protein</fullName>
    </submittedName>
</protein>
<keyword evidence="2" id="KW-1185">Reference proteome</keyword>